<sequence length="108" mass="11779">MTSLLTTFFSPADTAAHMLPCHDTDAADLFFSERPADLEQAKSLCTGCPLLEECRQGALDREEPWGVWGGAIFDAGRIIAVKRGRGRPRKNPQQAPDQNPQEKPADAA</sequence>
<feature type="binding site" evidence="11">
    <location>
        <position position="45"/>
    </location>
    <ligand>
        <name>[4Fe-4S] cluster</name>
        <dbReference type="ChEBI" id="CHEBI:49883"/>
    </ligand>
</feature>
<feature type="binding site" evidence="11">
    <location>
        <position position="21"/>
    </location>
    <ligand>
        <name>[4Fe-4S] cluster</name>
        <dbReference type="ChEBI" id="CHEBI:49883"/>
    </ligand>
</feature>
<comment type="cofactor">
    <cofactor evidence="11">
        <name>[4Fe-4S] cluster</name>
        <dbReference type="ChEBI" id="CHEBI:49883"/>
    </cofactor>
    <text evidence="11">Binds 1 [4Fe-4S] cluster per subunit. Following nitrosylation of the [4Fe-4S] cluster binds 1 [4Fe-8(NO)] cluster per subunit.</text>
</comment>
<keyword evidence="3 11" id="KW-0004">4Fe-4S</keyword>
<dbReference type="GeneID" id="95326813"/>
<protein>
    <recommendedName>
        <fullName evidence="11">Transcriptional regulator WhiB</fullName>
    </recommendedName>
</protein>
<evidence type="ECO:0000256" key="7">
    <source>
        <dbReference type="ARBA" id="ARBA00023015"/>
    </source>
</evidence>
<dbReference type="GO" id="GO:0046872">
    <property type="term" value="F:metal ion binding"/>
    <property type="evidence" value="ECO:0007669"/>
    <property type="project" value="UniProtKB-KW"/>
</dbReference>
<evidence type="ECO:0000256" key="6">
    <source>
        <dbReference type="ARBA" id="ARBA00023014"/>
    </source>
</evidence>
<feature type="binding site" evidence="11">
    <location>
        <position position="54"/>
    </location>
    <ligand>
        <name>[4Fe-4S] cluster</name>
        <dbReference type="ChEBI" id="CHEBI:49883"/>
    </ligand>
</feature>
<dbReference type="EMBL" id="NRGR01000020">
    <property type="protein sequence ID" value="PCC38769.1"/>
    <property type="molecule type" value="Genomic_DNA"/>
</dbReference>
<dbReference type="RefSeq" id="WP_096164146.1">
    <property type="nucleotide sequence ID" value="NZ_BAAAIQ010000005.1"/>
</dbReference>
<feature type="domain" description="4Fe-4S Wbl-type" evidence="13">
    <location>
        <begin position="20"/>
        <end position="78"/>
    </location>
</feature>
<dbReference type="AlphaFoldDB" id="A0A2A3YHQ6"/>
<keyword evidence="8 11" id="KW-0238">DNA-binding</keyword>
<feature type="region of interest" description="Disordered" evidence="12">
    <location>
        <begin position="83"/>
        <end position="108"/>
    </location>
</feature>
<dbReference type="PANTHER" id="PTHR38839">
    <property type="entry name" value="TRANSCRIPTIONAL REGULATOR WHID-RELATED"/>
    <property type="match status" value="1"/>
</dbReference>
<keyword evidence="5 11" id="KW-0408">Iron</keyword>
<keyword evidence="11" id="KW-0963">Cytoplasm</keyword>
<dbReference type="Proteomes" id="UP000218598">
    <property type="component" value="Unassembled WGS sequence"/>
</dbReference>
<dbReference type="GO" id="GO:0045892">
    <property type="term" value="P:negative regulation of DNA-templated transcription"/>
    <property type="evidence" value="ECO:0007669"/>
    <property type="project" value="TreeGrafter"/>
</dbReference>
<evidence type="ECO:0000256" key="12">
    <source>
        <dbReference type="SAM" id="MobiDB-lite"/>
    </source>
</evidence>
<evidence type="ECO:0000313" key="15">
    <source>
        <dbReference type="Proteomes" id="UP000218598"/>
    </source>
</evidence>
<dbReference type="GO" id="GO:0047134">
    <property type="term" value="F:protein-disulfide reductase [NAD(P)H] activity"/>
    <property type="evidence" value="ECO:0007669"/>
    <property type="project" value="TreeGrafter"/>
</dbReference>
<keyword evidence="10 11" id="KW-0804">Transcription</keyword>
<dbReference type="InterPro" id="IPR034768">
    <property type="entry name" value="4FE4S_WBL"/>
</dbReference>
<dbReference type="GO" id="GO:0003677">
    <property type="term" value="F:DNA binding"/>
    <property type="evidence" value="ECO:0007669"/>
    <property type="project" value="UniProtKB-UniRule"/>
</dbReference>
<evidence type="ECO:0000256" key="9">
    <source>
        <dbReference type="ARBA" id="ARBA00023157"/>
    </source>
</evidence>
<dbReference type="InterPro" id="IPR003482">
    <property type="entry name" value="Whib"/>
</dbReference>
<feature type="compositionally biased region" description="Polar residues" evidence="12">
    <location>
        <begin position="91"/>
        <end position="101"/>
    </location>
</feature>
<keyword evidence="9 11" id="KW-1015">Disulfide bond</keyword>
<evidence type="ECO:0000256" key="10">
    <source>
        <dbReference type="ARBA" id="ARBA00023163"/>
    </source>
</evidence>
<dbReference type="GO" id="GO:0045454">
    <property type="term" value="P:cell redox homeostasis"/>
    <property type="evidence" value="ECO:0007669"/>
    <property type="project" value="TreeGrafter"/>
</dbReference>
<dbReference type="GO" id="GO:0051539">
    <property type="term" value="F:4 iron, 4 sulfur cluster binding"/>
    <property type="evidence" value="ECO:0007669"/>
    <property type="project" value="UniProtKB-UniRule"/>
</dbReference>
<evidence type="ECO:0000256" key="11">
    <source>
        <dbReference type="HAMAP-Rule" id="MF_01479"/>
    </source>
</evidence>
<keyword evidence="6 11" id="KW-0411">Iron-sulfur</keyword>
<evidence type="ECO:0000256" key="8">
    <source>
        <dbReference type="ARBA" id="ARBA00023125"/>
    </source>
</evidence>
<organism evidence="14 15">
    <name type="scientific">Brachybacterium alimentarium</name>
    <dbReference type="NCBI Taxonomy" id="47845"/>
    <lineage>
        <taxon>Bacteria</taxon>
        <taxon>Bacillati</taxon>
        <taxon>Actinomycetota</taxon>
        <taxon>Actinomycetes</taxon>
        <taxon>Micrococcales</taxon>
        <taxon>Dermabacteraceae</taxon>
        <taxon>Brachybacterium</taxon>
    </lineage>
</organism>
<dbReference type="GO" id="GO:0005737">
    <property type="term" value="C:cytoplasm"/>
    <property type="evidence" value="ECO:0007669"/>
    <property type="project" value="UniProtKB-SubCell"/>
</dbReference>
<evidence type="ECO:0000256" key="5">
    <source>
        <dbReference type="ARBA" id="ARBA00023004"/>
    </source>
</evidence>
<keyword evidence="15" id="KW-1185">Reference proteome</keyword>
<proteinExistence type="inferred from homology"/>
<dbReference type="GO" id="GO:0035731">
    <property type="term" value="F:dinitrosyl-iron complex binding"/>
    <property type="evidence" value="ECO:0007669"/>
    <property type="project" value="UniProtKB-UniRule"/>
</dbReference>
<dbReference type="PANTHER" id="PTHR38839:SF2">
    <property type="entry name" value="TRANSCRIPTIONAL REGULATOR WHIB7-RELATED"/>
    <property type="match status" value="1"/>
</dbReference>
<reference evidence="14 15" key="1">
    <citation type="journal article" date="2017" name="Elife">
        <title>Extensive horizontal gene transfer in cheese-associated bacteria.</title>
        <authorList>
            <person name="Bonham K.S."/>
            <person name="Wolfe B.E."/>
            <person name="Dutton R.J."/>
        </authorList>
    </citation>
    <scope>NUCLEOTIDE SEQUENCE [LARGE SCALE GENOMIC DNA]</scope>
    <source>
        <strain evidence="14 15">341_9</strain>
    </source>
</reference>
<dbReference type="Pfam" id="PF02467">
    <property type="entry name" value="Whib"/>
    <property type="match status" value="1"/>
</dbReference>
<comment type="caution">
    <text evidence="14">The sequence shown here is derived from an EMBL/GenBank/DDBJ whole genome shotgun (WGS) entry which is preliminary data.</text>
</comment>
<evidence type="ECO:0000256" key="1">
    <source>
        <dbReference type="ARBA" id="ARBA00004496"/>
    </source>
</evidence>
<evidence type="ECO:0000256" key="2">
    <source>
        <dbReference type="ARBA" id="ARBA00006597"/>
    </source>
</evidence>
<dbReference type="PROSITE" id="PS51674">
    <property type="entry name" value="4FE4S_WBL"/>
    <property type="match status" value="1"/>
</dbReference>
<feature type="binding site" evidence="11">
    <location>
        <position position="48"/>
    </location>
    <ligand>
        <name>[4Fe-4S] cluster</name>
        <dbReference type="ChEBI" id="CHEBI:49883"/>
    </ligand>
</feature>
<comment type="subcellular location">
    <subcellularLocation>
        <location evidence="1 11">Cytoplasm</location>
    </subcellularLocation>
</comment>
<comment type="function">
    <text evidence="11">Acts as a transcriptional regulator. Probably redox-responsive. The apo- but not holo-form probably binds DNA.</text>
</comment>
<dbReference type="OrthoDB" id="5244115at2"/>
<evidence type="ECO:0000256" key="4">
    <source>
        <dbReference type="ARBA" id="ARBA00022723"/>
    </source>
</evidence>
<keyword evidence="7 11" id="KW-0805">Transcription regulation</keyword>
<keyword evidence="4 11" id="KW-0479">Metal-binding</keyword>
<name>A0A2A3YHQ6_9MICO</name>
<gene>
    <name evidence="11" type="primary">whiB</name>
    <name evidence="14" type="ORF">CIK66_12640</name>
</gene>
<evidence type="ECO:0000313" key="14">
    <source>
        <dbReference type="EMBL" id="PCC38769.1"/>
    </source>
</evidence>
<dbReference type="HAMAP" id="MF_01479">
    <property type="entry name" value="WhiB"/>
    <property type="match status" value="1"/>
</dbReference>
<evidence type="ECO:0000256" key="3">
    <source>
        <dbReference type="ARBA" id="ARBA00022485"/>
    </source>
</evidence>
<comment type="PTM">
    <text evidence="11">The Fe-S cluster can be nitrosylated by nitric oxide (NO).</text>
</comment>
<accession>A0A2A3YHQ6</accession>
<comment type="similarity">
    <text evidence="2 11">Belongs to the WhiB family.</text>
</comment>
<evidence type="ECO:0000259" key="13">
    <source>
        <dbReference type="PROSITE" id="PS51674"/>
    </source>
</evidence>
<comment type="PTM">
    <text evidence="11">Upon Fe-S cluster removal intramolecular disulfide bonds are formed.</text>
</comment>